<dbReference type="AlphaFoldDB" id="A0A1L3SPX8"/>
<reference evidence="2" key="1">
    <citation type="submission" date="2016-11" db="EMBL/GenBank/DDBJ databases">
        <title>Mesorhizobium oceanicum sp. nov., isolated from deep seawater in South China Sea.</title>
        <authorList>
            <person name="Fu G.-Y."/>
        </authorList>
    </citation>
    <scope>NUCLEOTIDE SEQUENCE [LARGE SCALE GENOMIC DNA]</scope>
    <source>
        <strain evidence="2">B7</strain>
    </source>
</reference>
<evidence type="ECO:0000313" key="2">
    <source>
        <dbReference type="Proteomes" id="UP000182840"/>
    </source>
</evidence>
<dbReference type="STRING" id="1670800.BSQ44_08820"/>
<dbReference type="KEGG" id="meso:BSQ44_08820"/>
<organism evidence="1 2">
    <name type="scientific">Aquibium oceanicum</name>
    <dbReference type="NCBI Taxonomy" id="1670800"/>
    <lineage>
        <taxon>Bacteria</taxon>
        <taxon>Pseudomonadati</taxon>
        <taxon>Pseudomonadota</taxon>
        <taxon>Alphaproteobacteria</taxon>
        <taxon>Hyphomicrobiales</taxon>
        <taxon>Phyllobacteriaceae</taxon>
        <taxon>Aquibium</taxon>
    </lineage>
</organism>
<dbReference type="Proteomes" id="UP000182840">
    <property type="component" value="Chromosome"/>
</dbReference>
<protein>
    <submittedName>
        <fullName evidence="1">Uncharacterized protein</fullName>
    </submittedName>
</protein>
<dbReference type="EMBL" id="CP018171">
    <property type="protein sequence ID" value="APH71459.1"/>
    <property type="molecule type" value="Genomic_DNA"/>
</dbReference>
<dbReference type="RefSeq" id="WP_072603142.1">
    <property type="nucleotide sequence ID" value="NZ_CP018171.1"/>
</dbReference>
<keyword evidence="2" id="KW-1185">Reference proteome</keyword>
<name>A0A1L3SPX8_9HYPH</name>
<gene>
    <name evidence="1" type="ORF">BSQ44_08820</name>
</gene>
<dbReference type="OrthoDB" id="9902464at2"/>
<accession>A0A1L3SPX8</accession>
<evidence type="ECO:0000313" key="1">
    <source>
        <dbReference type="EMBL" id="APH71459.1"/>
    </source>
</evidence>
<sequence length="118" mass="12938">MLLEIPVEPIRPGYPYLVSLLFPLDFWEVEALATGRMVAHFRLTVGGTLLHTADSDEGAIARDAAERRLDIALPAEATKAFTEARVVFDFARIDPGGGQRAVPGLYDFPVKQAVTRDV</sequence>
<proteinExistence type="predicted"/>